<accession>A0A2T0PUB4</accession>
<dbReference type="PANTHER" id="PTHR46082">
    <property type="entry name" value="ATP/GTP-BINDING PROTEIN-RELATED"/>
    <property type="match status" value="1"/>
</dbReference>
<comment type="caution">
    <text evidence="2">The sequence shown here is derived from an EMBL/GenBank/DDBJ whole genome shotgun (WGS) entry which is preliminary data.</text>
</comment>
<sequence>MALGWLRWGGQVAIGVLPGAALWTAGRPVLAAAVFGLVSFGLPLLHWWTARPDGRHRPGRGPAAQVERDERTLAGHEELLGPLHPQTLTARNNLAVSYLAAGRVGEAVGEYERALTYAVHVEGADHPETLIIRRNLAAAYLRAGRPGDAVALLRRAQAAAHATLGERHPESRGLARQLSRAVAALGRRRALQAGATSSWVVARSR</sequence>
<dbReference type="AlphaFoldDB" id="A0A2T0PUB4"/>
<dbReference type="Gene3D" id="1.25.40.10">
    <property type="entry name" value="Tetratricopeptide repeat domain"/>
    <property type="match status" value="1"/>
</dbReference>
<dbReference type="Pfam" id="PF13424">
    <property type="entry name" value="TPR_12"/>
    <property type="match status" value="1"/>
</dbReference>
<dbReference type="Proteomes" id="UP000237846">
    <property type="component" value="Unassembled WGS sequence"/>
</dbReference>
<dbReference type="InterPro" id="IPR053137">
    <property type="entry name" value="NLR-like"/>
</dbReference>
<dbReference type="SUPFAM" id="SSF48452">
    <property type="entry name" value="TPR-like"/>
    <property type="match status" value="1"/>
</dbReference>
<keyword evidence="1" id="KW-0472">Membrane</keyword>
<feature type="transmembrane region" description="Helical" evidence="1">
    <location>
        <begin position="29"/>
        <end position="50"/>
    </location>
</feature>
<gene>
    <name evidence="2" type="ORF">CLV72_110148</name>
</gene>
<dbReference type="InterPro" id="IPR011990">
    <property type="entry name" value="TPR-like_helical_dom_sf"/>
</dbReference>
<proteinExistence type="predicted"/>
<evidence type="ECO:0000313" key="2">
    <source>
        <dbReference type="EMBL" id="PRX92388.1"/>
    </source>
</evidence>
<keyword evidence="1" id="KW-0812">Transmembrane</keyword>
<dbReference type="OrthoDB" id="580767at2"/>
<name>A0A2T0PUB4_9ACTN</name>
<dbReference type="RefSeq" id="WP_106252596.1">
    <property type="nucleotide sequence ID" value="NZ_PVZC01000010.1"/>
</dbReference>
<keyword evidence="1" id="KW-1133">Transmembrane helix</keyword>
<dbReference type="EMBL" id="PVZC01000010">
    <property type="protein sequence ID" value="PRX92388.1"/>
    <property type="molecule type" value="Genomic_DNA"/>
</dbReference>
<evidence type="ECO:0000256" key="1">
    <source>
        <dbReference type="SAM" id="Phobius"/>
    </source>
</evidence>
<evidence type="ECO:0000313" key="3">
    <source>
        <dbReference type="Proteomes" id="UP000237846"/>
    </source>
</evidence>
<protein>
    <submittedName>
        <fullName evidence="2">Tetratricopeptide repeat protein</fullName>
    </submittedName>
</protein>
<dbReference type="PANTHER" id="PTHR46082:SF6">
    <property type="entry name" value="AAA+ ATPASE DOMAIN-CONTAINING PROTEIN-RELATED"/>
    <property type="match status" value="1"/>
</dbReference>
<reference evidence="2 3" key="1">
    <citation type="submission" date="2018-03" db="EMBL/GenBank/DDBJ databases">
        <title>Genomic Encyclopedia of Archaeal and Bacterial Type Strains, Phase II (KMG-II): from individual species to whole genera.</title>
        <authorList>
            <person name="Goeker M."/>
        </authorList>
    </citation>
    <scope>NUCLEOTIDE SEQUENCE [LARGE SCALE GENOMIC DNA]</scope>
    <source>
        <strain evidence="2 3">DSM 45601</strain>
    </source>
</reference>
<keyword evidence="3" id="KW-1185">Reference proteome</keyword>
<organism evidence="2 3">
    <name type="scientific">Allonocardiopsis opalescens</name>
    <dbReference type="NCBI Taxonomy" id="1144618"/>
    <lineage>
        <taxon>Bacteria</taxon>
        <taxon>Bacillati</taxon>
        <taxon>Actinomycetota</taxon>
        <taxon>Actinomycetes</taxon>
        <taxon>Streptosporangiales</taxon>
        <taxon>Allonocardiopsis</taxon>
    </lineage>
</organism>